<dbReference type="SUPFAM" id="SSF50156">
    <property type="entry name" value="PDZ domain-like"/>
    <property type="match status" value="2"/>
</dbReference>
<dbReference type="SMART" id="SM00228">
    <property type="entry name" value="PDZ"/>
    <property type="match status" value="2"/>
</dbReference>
<evidence type="ECO:0000259" key="3">
    <source>
        <dbReference type="PROSITE" id="PS50106"/>
    </source>
</evidence>
<reference evidence="6" key="1">
    <citation type="submission" date="2012-12" db="EMBL/GenBank/DDBJ databases">
        <authorList>
            <person name="Hellsten U."/>
            <person name="Grimwood J."/>
            <person name="Chapman J.A."/>
            <person name="Shapiro H."/>
            <person name="Aerts A."/>
            <person name="Otillar R.P."/>
            <person name="Terry A.Y."/>
            <person name="Boore J.L."/>
            <person name="Simakov O."/>
            <person name="Marletaz F."/>
            <person name="Cho S.-J."/>
            <person name="Edsinger-Gonzales E."/>
            <person name="Havlak P."/>
            <person name="Kuo D.-H."/>
            <person name="Larsson T."/>
            <person name="Lv J."/>
            <person name="Arendt D."/>
            <person name="Savage R."/>
            <person name="Osoegawa K."/>
            <person name="de Jong P."/>
            <person name="Lindberg D.R."/>
            <person name="Seaver E.C."/>
            <person name="Weisblat D.A."/>
            <person name="Putnam N.H."/>
            <person name="Grigoriev I.V."/>
            <person name="Rokhsar D.S."/>
        </authorList>
    </citation>
    <scope>NUCLEOTIDE SEQUENCE</scope>
</reference>
<reference evidence="5" key="3">
    <citation type="submission" date="2015-06" db="UniProtKB">
        <authorList>
            <consortium name="EnsemblMetazoa"/>
        </authorList>
    </citation>
    <scope>IDENTIFICATION</scope>
</reference>
<dbReference type="EnsemblMetazoa" id="HelroT191023">
    <property type="protein sequence ID" value="HelroP191023"/>
    <property type="gene ID" value="HelroG191023"/>
</dbReference>
<dbReference type="GeneID" id="20211782"/>
<dbReference type="InterPro" id="IPR050614">
    <property type="entry name" value="Synaptic_Scaffolding_LAP-MAGUK"/>
</dbReference>
<dbReference type="CTD" id="20211782"/>
<dbReference type="InterPro" id="IPR001478">
    <property type="entry name" value="PDZ"/>
</dbReference>
<protein>
    <recommendedName>
        <fullName evidence="3">PDZ domain-containing protein</fullName>
    </recommendedName>
</protein>
<proteinExistence type="predicted"/>
<name>T1FSI5_HELRO</name>
<sequence length="200" mass="21487">MEGEYLGLSIGGGIGGCNNKHNTPIYITNLWTGGCLSKTNQLMKGDVLLSVNGVGLLNTTYEVAARTLKSASKKSFVSVHILQGSETSDGNGNFTPSWKFWLALPHFCYYPRRVHITVTSNTLDFTVTGGFKINCGPLPIIVESLKDPFRPNKLKSGDIILSVNGISLDGATHGDAVRLMTSSPIDQLELDVVSWPGSSV</sequence>
<dbReference type="PANTHER" id="PTHR23119">
    <property type="entry name" value="DISCS LARGE"/>
    <property type="match status" value="1"/>
</dbReference>
<evidence type="ECO:0000256" key="2">
    <source>
        <dbReference type="ARBA" id="ARBA00023136"/>
    </source>
</evidence>
<dbReference type="Gene3D" id="2.30.42.10">
    <property type="match status" value="2"/>
</dbReference>
<dbReference type="PANTHER" id="PTHR23119:SF51">
    <property type="entry name" value="DISKS LARGE 1 TUMOR SUPPRESSOR PROTEIN"/>
    <property type="match status" value="1"/>
</dbReference>
<dbReference type="OrthoDB" id="438726at2759"/>
<keyword evidence="6" id="KW-1185">Reference proteome</keyword>
<reference evidence="4 6" key="2">
    <citation type="journal article" date="2013" name="Nature">
        <title>Insights into bilaterian evolution from three spiralian genomes.</title>
        <authorList>
            <person name="Simakov O."/>
            <person name="Marletaz F."/>
            <person name="Cho S.J."/>
            <person name="Edsinger-Gonzales E."/>
            <person name="Havlak P."/>
            <person name="Hellsten U."/>
            <person name="Kuo D.H."/>
            <person name="Larsson T."/>
            <person name="Lv J."/>
            <person name="Arendt D."/>
            <person name="Savage R."/>
            <person name="Osoegawa K."/>
            <person name="de Jong P."/>
            <person name="Grimwood J."/>
            <person name="Chapman J.A."/>
            <person name="Shapiro H."/>
            <person name="Aerts A."/>
            <person name="Otillar R.P."/>
            <person name="Terry A.Y."/>
            <person name="Boore J.L."/>
            <person name="Grigoriev I.V."/>
            <person name="Lindberg D.R."/>
            <person name="Seaver E.C."/>
            <person name="Weisblat D.A."/>
            <person name="Putnam N.H."/>
            <person name="Rokhsar D.S."/>
        </authorList>
    </citation>
    <scope>NUCLEOTIDE SEQUENCE</scope>
</reference>
<dbReference type="OMA" id="IWITSEH"/>
<feature type="domain" description="PDZ" evidence="3">
    <location>
        <begin position="113"/>
        <end position="184"/>
    </location>
</feature>
<dbReference type="RefSeq" id="XP_009014344.1">
    <property type="nucleotide sequence ID" value="XM_009016096.1"/>
</dbReference>
<dbReference type="eggNOG" id="KOG3528">
    <property type="taxonomic scope" value="Eukaryota"/>
</dbReference>
<accession>T1FSI5</accession>
<dbReference type="HOGENOM" id="CLU_1367546_0_0_1"/>
<dbReference type="PROSITE" id="PS50106">
    <property type="entry name" value="PDZ"/>
    <property type="match status" value="2"/>
</dbReference>
<organism evidence="5 6">
    <name type="scientific">Helobdella robusta</name>
    <name type="common">Californian leech</name>
    <dbReference type="NCBI Taxonomy" id="6412"/>
    <lineage>
        <taxon>Eukaryota</taxon>
        <taxon>Metazoa</taxon>
        <taxon>Spiralia</taxon>
        <taxon>Lophotrochozoa</taxon>
        <taxon>Annelida</taxon>
        <taxon>Clitellata</taxon>
        <taxon>Hirudinea</taxon>
        <taxon>Rhynchobdellida</taxon>
        <taxon>Glossiphoniidae</taxon>
        <taxon>Helobdella</taxon>
    </lineage>
</organism>
<comment type="subcellular location">
    <subcellularLocation>
        <location evidence="1">Membrane</location>
    </subcellularLocation>
</comment>
<dbReference type="InParanoid" id="T1FSI5"/>
<feature type="domain" description="PDZ" evidence="3">
    <location>
        <begin position="1"/>
        <end position="83"/>
    </location>
</feature>
<dbReference type="EMBL" id="AMQM01003502">
    <property type="status" value="NOT_ANNOTATED_CDS"/>
    <property type="molecule type" value="Genomic_DNA"/>
</dbReference>
<evidence type="ECO:0000313" key="4">
    <source>
        <dbReference type="EMBL" id="ESO07733.1"/>
    </source>
</evidence>
<evidence type="ECO:0000313" key="6">
    <source>
        <dbReference type="Proteomes" id="UP000015101"/>
    </source>
</evidence>
<dbReference type="GO" id="GO:0016020">
    <property type="term" value="C:membrane"/>
    <property type="evidence" value="ECO:0007669"/>
    <property type="project" value="UniProtKB-SubCell"/>
</dbReference>
<dbReference type="Pfam" id="PF00595">
    <property type="entry name" value="PDZ"/>
    <property type="match status" value="1"/>
</dbReference>
<dbReference type="InterPro" id="IPR036034">
    <property type="entry name" value="PDZ_sf"/>
</dbReference>
<evidence type="ECO:0000313" key="5">
    <source>
        <dbReference type="EnsemblMetazoa" id="HelroP191023"/>
    </source>
</evidence>
<gene>
    <name evidence="5" type="primary">20211782</name>
    <name evidence="4" type="ORF">HELRODRAFT_191023</name>
</gene>
<evidence type="ECO:0000256" key="1">
    <source>
        <dbReference type="ARBA" id="ARBA00004370"/>
    </source>
</evidence>
<dbReference type="AlphaFoldDB" id="T1FSI5"/>
<dbReference type="STRING" id="6412.T1FSI5"/>
<keyword evidence="2" id="KW-0472">Membrane</keyword>
<dbReference type="EMBL" id="KB096183">
    <property type="protein sequence ID" value="ESO07733.1"/>
    <property type="molecule type" value="Genomic_DNA"/>
</dbReference>
<dbReference type="KEGG" id="hro:HELRODRAFT_191023"/>
<dbReference type="Proteomes" id="UP000015101">
    <property type="component" value="Unassembled WGS sequence"/>
</dbReference>